<dbReference type="PRINTS" id="PR00032">
    <property type="entry name" value="HTHARAC"/>
</dbReference>
<sequence length="341" mass="37118">MSEHLFSVNRLYARAVIQSADRLALVLPAELRKAVENNARLPLTTLDALWEAYCSASADPLAGLRLGLELHAGHLDCAGMLLVSCDTLGEALEELGEVAPIVGEGGEFLIDSEGDMVTVRYQSHLALRQAERVEAVLAGLLQISTWATGGAFRPAGLSFTHQPLAAQADYRALLSIPVSFGQPSNALRFSASALGLPLIQANSTLREHLRGLTDKVLAELGHASLAAEVQRMIRTHPRWGKERVAERLNVSGRHLNRRLAEEGTSFKLLRDASLHAVAVEQLRGDSPLRDVAERLGFSDESAFTRAFRRWTGQTPANFRRQRESTPRTSGFFVSGSSPAPD</sequence>
<feature type="region of interest" description="Disordered" evidence="4">
    <location>
        <begin position="314"/>
        <end position="341"/>
    </location>
</feature>
<keyword evidence="7" id="KW-1185">Reference proteome</keyword>
<feature type="domain" description="HTH araC/xylS-type" evidence="5">
    <location>
        <begin position="223"/>
        <end position="321"/>
    </location>
</feature>
<organism evidence="6 7">
    <name type="scientific">Aquamicrobium lusatiense</name>
    <dbReference type="NCBI Taxonomy" id="89772"/>
    <lineage>
        <taxon>Bacteria</taxon>
        <taxon>Pseudomonadati</taxon>
        <taxon>Pseudomonadota</taxon>
        <taxon>Alphaproteobacteria</taxon>
        <taxon>Hyphomicrobiales</taxon>
        <taxon>Phyllobacteriaceae</taxon>
        <taxon>Aquamicrobium</taxon>
    </lineage>
</organism>
<dbReference type="Gene3D" id="1.10.10.60">
    <property type="entry name" value="Homeodomain-like"/>
    <property type="match status" value="1"/>
</dbReference>
<keyword evidence="3" id="KW-0804">Transcription</keyword>
<evidence type="ECO:0000256" key="1">
    <source>
        <dbReference type="ARBA" id="ARBA00023015"/>
    </source>
</evidence>
<comment type="caution">
    <text evidence="6">The sequence shown here is derived from an EMBL/GenBank/DDBJ whole genome shotgun (WGS) entry which is preliminary data.</text>
</comment>
<reference evidence="6 7" key="1">
    <citation type="submission" date="2020-08" db="EMBL/GenBank/DDBJ databases">
        <title>Genomic Encyclopedia of Type Strains, Phase IV (KMG-IV): sequencing the most valuable type-strain genomes for metagenomic binning, comparative biology and taxonomic classification.</title>
        <authorList>
            <person name="Goeker M."/>
        </authorList>
    </citation>
    <scope>NUCLEOTIDE SEQUENCE [LARGE SCALE GENOMIC DNA]</scope>
    <source>
        <strain evidence="6 7">DSM 11099</strain>
    </source>
</reference>
<dbReference type="GO" id="GO:0000976">
    <property type="term" value="F:transcription cis-regulatory region binding"/>
    <property type="evidence" value="ECO:0007669"/>
    <property type="project" value="TreeGrafter"/>
</dbReference>
<dbReference type="RefSeq" id="WP_183832157.1">
    <property type="nucleotide sequence ID" value="NZ_JACHEU010000003.1"/>
</dbReference>
<proteinExistence type="predicted"/>
<evidence type="ECO:0000256" key="2">
    <source>
        <dbReference type="ARBA" id="ARBA00023125"/>
    </source>
</evidence>
<dbReference type="EMBL" id="JACHEU010000003">
    <property type="protein sequence ID" value="MBB6013971.1"/>
    <property type="molecule type" value="Genomic_DNA"/>
</dbReference>
<dbReference type="GO" id="GO:0005829">
    <property type="term" value="C:cytosol"/>
    <property type="evidence" value="ECO:0007669"/>
    <property type="project" value="TreeGrafter"/>
</dbReference>
<dbReference type="Pfam" id="PF12625">
    <property type="entry name" value="Arabinose_bd"/>
    <property type="match status" value="1"/>
</dbReference>
<dbReference type="InterPro" id="IPR020449">
    <property type="entry name" value="Tscrpt_reg_AraC-type_HTH"/>
</dbReference>
<dbReference type="InterPro" id="IPR018060">
    <property type="entry name" value="HTH_AraC"/>
</dbReference>
<evidence type="ECO:0000256" key="4">
    <source>
        <dbReference type="SAM" id="MobiDB-lite"/>
    </source>
</evidence>
<evidence type="ECO:0000259" key="5">
    <source>
        <dbReference type="PROSITE" id="PS01124"/>
    </source>
</evidence>
<protein>
    <submittedName>
        <fullName evidence="6">AraC-like DNA-binding protein</fullName>
    </submittedName>
</protein>
<accession>A0A7W9S4I2</accession>
<dbReference type="GO" id="GO:0003700">
    <property type="term" value="F:DNA-binding transcription factor activity"/>
    <property type="evidence" value="ECO:0007669"/>
    <property type="project" value="InterPro"/>
</dbReference>
<dbReference type="Pfam" id="PF12833">
    <property type="entry name" value="HTH_18"/>
    <property type="match status" value="1"/>
</dbReference>
<keyword evidence="2 6" id="KW-0238">DNA-binding</keyword>
<evidence type="ECO:0000313" key="6">
    <source>
        <dbReference type="EMBL" id="MBB6013971.1"/>
    </source>
</evidence>
<dbReference type="PANTHER" id="PTHR47894:SF1">
    <property type="entry name" value="HTH-TYPE TRANSCRIPTIONAL REGULATOR VQSM"/>
    <property type="match status" value="1"/>
</dbReference>
<dbReference type="AlphaFoldDB" id="A0A7W9S4I2"/>
<gene>
    <name evidence="6" type="ORF">HNR59_003365</name>
</gene>
<dbReference type="Proteomes" id="UP000533306">
    <property type="component" value="Unassembled WGS sequence"/>
</dbReference>
<dbReference type="PROSITE" id="PS01124">
    <property type="entry name" value="HTH_ARAC_FAMILY_2"/>
    <property type="match status" value="1"/>
</dbReference>
<dbReference type="SUPFAM" id="SSF46689">
    <property type="entry name" value="Homeodomain-like"/>
    <property type="match status" value="1"/>
</dbReference>
<evidence type="ECO:0000256" key="3">
    <source>
        <dbReference type="ARBA" id="ARBA00023163"/>
    </source>
</evidence>
<dbReference type="InterPro" id="IPR032687">
    <property type="entry name" value="AraC-type_N"/>
</dbReference>
<dbReference type="SMART" id="SM00342">
    <property type="entry name" value="HTH_ARAC"/>
    <property type="match status" value="1"/>
</dbReference>
<dbReference type="InterPro" id="IPR009057">
    <property type="entry name" value="Homeodomain-like_sf"/>
</dbReference>
<name>A0A7W9S4I2_9HYPH</name>
<evidence type="ECO:0000313" key="7">
    <source>
        <dbReference type="Proteomes" id="UP000533306"/>
    </source>
</evidence>
<dbReference type="PANTHER" id="PTHR47894">
    <property type="entry name" value="HTH-TYPE TRANSCRIPTIONAL REGULATOR GADX"/>
    <property type="match status" value="1"/>
</dbReference>
<keyword evidence="1" id="KW-0805">Transcription regulation</keyword>